<feature type="region of interest" description="Disordered" evidence="7">
    <location>
        <begin position="26"/>
        <end position="84"/>
    </location>
</feature>
<evidence type="ECO:0000256" key="2">
    <source>
        <dbReference type="ARBA" id="ARBA00022741"/>
    </source>
</evidence>
<dbReference type="CDD" id="cd14014">
    <property type="entry name" value="STKc_PknB_like"/>
    <property type="match status" value="1"/>
</dbReference>
<evidence type="ECO:0000256" key="7">
    <source>
        <dbReference type="SAM" id="MobiDB-lite"/>
    </source>
</evidence>
<dbReference type="PROSITE" id="PS00108">
    <property type="entry name" value="PROTEIN_KINASE_ST"/>
    <property type="match status" value="1"/>
</dbReference>
<keyword evidence="9" id="KW-0808">Transferase</keyword>
<dbReference type="Pfam" id="PF13424">
    <property type="entry name" value="TPR_12"/>
    <property type="match status" value="4"/>
</dbReference>
<feature type="repeat" description="TPR" evidence="5">
    <location>
        <begin position="749"/>
        <end position="782"/>
    </location>
</feature>
<feature type="repeat" description="TPR" evidence="5">
    <location>
        <begin position="833"/>
        <end position="866"/>
    </location>
</feature>
<dbReference type="InterPro" id="IPR011009">
    <property type="entry name" value="Kinase-like_dom_sf"/>
</dbReference>
<gene>
    <name evidence="9" type="ordered locus">sce8649</name>
</gene>
<feature type="repeat" description="TPR" evidence="5">
    <location>
        <begin position="707"/>
        <end position="740"/>
    </location>
</feature>
<dbReference type="SUPFAM" id="SSF48452">
    <property type="entry name" value="TPR-like"/>
    <property type="match status" value="3"/>
</dbReference>
<reference evidence="9 10" key="1">
    <citation type="journal article" date="2007" name="Nat. Biotechnol.">
        <title>Complete genome sequence of the myxobacterium Sorangium cellulosum.</title>
        <authorList>
            <person name="Schneiker S."/>
            <person name="Perlova O."/>
            <person name="Kaiser O."/>
            <person name="Gerth K."/>
            <person name="Alici A."/>
            <person name="Altmeyer M.O."/>
            <person name="Bartels D."/>
            <person name="Bekel T."/>
            <person name="Beyer S."/>
            <person name="Bode E."/>
            <person name="Bode H.B."/>
            <person name="Bolten C.J."/>
            <person name="Choudhuri J.V."/>
            <person name="Doss S."/>
            <person name="Elnakady Y.A."/>
            <person name="Frank B."/>
            <person name="Gaigalat L."/>
            <person name="Goesmann A."/>
            <person name="Groeger C."/>
            <person name="Gross F."/>
            <person name="Jelsbak L."/>
            <person name="Jelsbak L."/>
            <person name="Kalinowski J."/>
            <person name="Kegler C."/>
            <person name="Knauber T."/>
            <person name="Konietzny S."/>
            <person name="Kopp M."/>
            <person name="Krause L."/>
            <person name="Krug D."/>
            <person name="Linke B."/>
            <person name="Mahmud T."/>
            <person name="Martinez-Arias R."/>
            <person name="McHardy A.C."/>
            <person name="Merai M."/>
            <person name="Meyer F."/>
            <person name="Mormann S."/>
            <person name="Munoz-Dorado J."/>
            <person name="Perez J."/>
            <person name="Pradella S."/>
            <person name="Rachid S."/>
            <person name="Raddatz G."/>
            <person name="Rosenau F."/>
            <person name="Rueckert C."/>
            <person name="Sasse F."/>
            <person name="Scharfe M."/>
            <person name="Schuster S.C."/>
            <person name="Suen G."/>
            <person name="Treuner-Lange A."/>
            <person name="Velicer G.J."/>
            <person name="Vorholter F.-J."/>
            <person name="Weissman K.J."/>
            <person name="Welch R.D."/>
            <person name="Wenzel S.C."/>
            <person name="Whitworth D.E."/>
            <person name="Wilhelm S."/>
            <person name="Wittmann C."/>
            <person name="Bloecker H."/>
            <person name="Puehler A."/>
            <person name="Mueller R."/>
        </authorList>
    </citation>
    <scope>NUCLEOTIDE SEQUENCE [LARGE SCALE GENOMIC DNA]</scope>
    <source>
        <strain evidence="10">So ce56</strain>
    </source>
</reference>
<keyword evidence="9" id="KW-0418">Kinase</keyword>
<organism evidence="9 10">
    <name type="scientific">Sorangium cellulosum (strain So ce56)</name>
    <name type="common">Polyangium cellulosum (strain So ce56)</name>
    <dbReference type="NCBI Taxonomy" id="448385"/>
    <lineage>
        <taxon>Bacteria</taxon>
        <taxon>Pseudomonadati</taxon>
        <taxon>Myxococcota</taxon>
        <taxon>Polyangia</taxon>
        <taxon>Polyangiales</taxon>
        <taxon>Polyangiaceae</taxon>
        <taxon>Sorangium</taxon>
    </lineage>
</organism>
<feature type="binding site" evidence="6">
    <location>
        <position position="124"/>
    </location>
    <ligand>
        <name>ATP</name>
        <dbReference type="ChEBI" id="CHEBI:30616"/>
    </ligand>
</feature>
<dbReference type="eggNOG" id="COG0457">
    <property type="taxonomic scope" value="Bacteria"/>
</dbReference>
<sequence length="1017" mass="107977">MIVCPGCSAENSPFNPRCTRCDALLSEEPRSRSTTAEEHPSRQSTSRDEHVSSSVTIDPLASTVVVPDGGASGPPAPPEAEASLDLRPGTKLGRFEVLDRLGEGAMGVVVRARDHVLGRDVAIKVLRPEVLGRSGAATALARLVREAQAMARIKHPNVVTVHEVDASAGQVRVVMEHVEGRTLRAFCAERRRPASEVVAAFLQAGKGLSQVHHAGLVHRDFKPDNVLVGADGRVRVTDFGLAGLAEGEAGGGGAEAGIEAALTRSGSFLGTPVYMAPEQHRREAADARADQYAFCVSLWEALAGERPFAGKTYDELRENVALGRMREPPRGAEMPARIRRCLERGLSVDRDARYSDMDALLADLSKDPAAAWRRGLVAASGLALAGLLVFAFARQPADGLCKGGEARLAGVWDEATMAKVRAAFAGTGRPYAEDTYRRVEKALGDRARAWVAMYADSCEATHVRGDQSAGLLDLRTLCLERRRQEMGALTALFAQRADAAVLDRSIEASLALPGLERCADAGALTAAIPPPADAAARARIDALRARLAEVRALDEAGKFGDALALARPLADEARAADYAQIEAEALLMLGRAARDAHDAPAAEAALREALRAAARARDDALAAEAWPQLIYVVGYLQGRHADALALQLAAEGAVERTGGDTLASARLLGTLGSVLDEQGKYGEAAQHVERALAGLEKALGPKHPEVGATWSRLGTVLLHLERFDDAERATTRALAIREETLGASHPSVALTLNSLGRLFNTQGKYRDALPRIERAIAIQETALGPDHPFLAASVNNLGNALVMLGETDAARRAHERVLAIREKALGPDHADVASSLNNIGAVLEMQQKFAEATPYYERSLAIREKALGPDHASVAASLGNLGSALVAQKRYAEGLVRLERAAAIQEKAVGPSSHAVASILTGIASAYNEKGEPDKARPFAERALAIYAAKGEGVSPIELADTRFHAARALWGSARDRARAMKLATQARDAYAAEEGEYAKRALTAVNGWLAEHGGAR</sequence>
<protein>
    <submittedName>
        <fullName evidence="9">Protein kinase</fullName>
        <ecNumber evidence="9">2.7.11.1</ecNumber>
    </submittedName>
</protein>
<dbReference type="PROSITE" id="PS50011">
    <property type="entry name" value="PROTEIN_KINASE_DOM"/>
    <property type="match status" value="1"/>
</dbReference>
<dbReference type="GO" id="GO:0005524">
    <property type="term" value="F:ATP binding"/>
    <property type="evidence" value="ECO:0007669"/>
    <property type="project" value="UniProtKB-UniRule"/>
</dbReference>
<dbReference type="STRING" id="448385.sce8649"/>
<dbReference type="PROSITE" id="PS50005">
    <property type="entry name" value="TPR"/>
    <property type="match status" value="3"/>
</dbReference>
<dbReference type="PROSITE" id="PS00107">
    <property type="entry name" value="PROTEIN_KINASE_ATP"/>
    <property type="match status" value="1"/>
</dbReference>
<dbReference type="HOGENOM" id="CLU_009368_0_0_7"/>
<dbReference type="BioCyc" id="SCEL448385:SCE_RS44320-MONOMER"/>
<proteinExistence type="predicted"/>
<dbReference type="Gene3D" id="1.25.40.10">
    <property type="entry name" value="Tetratricopeptide repeat domain"/>
    <property type="match status" value="2"/>
</dbReference>
<evidence type="ECO:0000313" key="9">
    <source>
        <dbReference type="EMBL" id="CAN98819.1"/>
    </source>
</evidence>
<accession>A9G038</accession>
<dbReference type="PANTHER" id="PTHR45641">
    <property type="entry name" value="TETRATRICOPEPTIDE REPEAT PROTEIN (AFU_ORTHOLOGUE AFUA_6G03870)"/>
    <property type="match status" value="1"/>
</dbReference>
<dbReference type="EMBL" id="AM746676">
    <property type="protein sequence ID" value="CAN98819.1"/>
    <property type="molecule type" value="Genomic_DNA"/>
</dbReference>
<dbReference type="EC" id="2.7.11.1" evidence="9"/>
<evidence type="ECO:0000256" key="1">
    <source>
        <dbReference type="ARBA" id="ARBA00022737"/>
    </source>
</evidence>
<dbReference type="Gene3D" id="3.30.200.20">
    <property type="entry name" value="Phosphorylase Kinase, domain 1"/>
    <property type="match status" value="1"/>
</dbReference>
<evidence type="ECO:0000256" key="3">
    <source>
        <dbReference type="ARBA" id="ARBA00022803"/>
    </source>
</evidence>
<dbReference type="GO" id="GO:0004674">
    <property type="term" value="F:protein serine/threonine kinase activity"/>
    <property type="evidence" value="ECO:0007669"/>
    <property type="project" value="UniProtKB-EC"/>
</dbReference>
<dbReference type="AlphaFoldDB" id="A9G038"/>
<evidence type="ECO:0000313" key="10">
    <source>
        <dbReference type="Proteomes" id="UP000002139"/>
    </source>
</evidence>
<dbReference type="InterPro" id="IPR008271">
    <property type="entry name" value="Ser/Thr_kinase_AS"/>
</dbReference>
<dbReference type="Proteomes" id="UP000002139">
    <property type="component" value="Chromosome"/>
</dbReference>
<keyword evidence="2 6" id="KW-0547">Nucleotide-binding</keyword>
<dbReference type="Pfam" id="PF00069">
    <property type="entry name" value="Pkinase"/>
    <property type="match status" value="1"/>
</dbReference>
<dbReference type="PANTHER" id="PTHR45641:SF19">
    <property type="entry name" value="NEPHROCYSTIN-3"/>
    <property type="match status" value="1"/>
</dbReference>
<keyword evidence="3 5" id="KW-0802">TPR repeat</keyword>
<dbReference type="KEGG" id="scl:sce8649"/>
<evidence type="ECO:0000259" key="8">
    <source>
        <dbReference type="PROSITE" id="PS50011"/>
    </source>
</evidence>
<keyword evidence="1" id="KW-0677">Repeat</keyword>
<feature type="domain" description="Protein kinase" evidence="8">
    <location>
        <begin position="95"/>
        <end position="370"/>
    </location>
</feature>
<name>A9G038_SORC5</name>
<dbReference type="InterPro" id="IPR019734">
    <property type="entry name" value="TPR_rpt"/>
</dbReference>
<dbReference type="SUPFAM" id="SSF56112">
    <property type="entry name" value="Protein kinase-like (PK-like)"/>
    <property type="match status" value="1"/>
</dbReference>
<dbReference type="Gene3D" id="1.10.510.10">
    <property type="entry name" value="Transferase(Phosphotransferase) domain 1"/>
    <property type="match status" value="1"/>
</dbReference>
<dbReference type="eggNOG" id="COG0515">
    <property type="taxonomic scope" value="Bacteria"/>
</dbReference>
<evidence type="ECO:0000256" key="6">
    <source>
        <dbReference type="PROSITE-ProRule" id="PRU10141"/>
    </source>
</evidence>
<evidence type="ECO:0000256" key="4">
    <source>
        <dbReference type="ARBA" id="ARBA00022840"/>
    </source>
</evidence>
<dbReference type="InterPro" id="IPR017441">
    <property type="entry name" value="Protein_kinase_ATP_BS"/>
</dbReference>
<evidence type="ECO:0000256" key="5">
    <source>
        <dbReference type="PROSITE-ProRule" id="PRU00339"/>
    </source>
</evidence>
<feature type="compositionally biased region" description="Basic and acidic residues" evidence="7">
    <location>
        <begin position="27"/>
        <end position="51"/>
    </location>
</feature>
<dbReference type="InterPro" id="IPR011990">
    <property type="entry name" value="TPR-like_helical_dom_sf"/>
</dbReference>
<keyword evidence="10" id="KW-1185">Reference proteome</keyword>
<keyword evidence="4 6" id="KW-0067">ATP-binding</keyword>
<dbReference type="InterPro" id="IPR000719">
    <property type="entry name" value="Prot_kinase_dom"/>
</dbReference>
<dbReference type="SMART" id="SM00028">
    <property type="entry name" value="TPR"/>
    <property type="match status" value="8"/>
</dbReference>